<reference evidence="1" key="1">
    <citation type="journal article" date="2009" name="Plant Mol. Biol.">
        <title>Insights into corn genes derived from large-scale cDNA sequencing.</title>
        <authorList>
            <person name="Alexandrov N.N."/>
            <person name="Brover V.V."/>
            <person name="Freidin S."/>
            <person name="Troukhan M.E."/>
            <person name="Tatarinova T.V."/>
            <person name="Zhang H."/>
            <person name="Swaller T.J."/>
            <person name="Lu Y.P."/>
            <person name="Bouck J."/>
            <person name="Flavell R.B."/>
            <person name="Feldmann K.A."/>
        </authorList>
    </citation>
    <scope>NUCLEOTIDE SEQUENCE</scope>
</reference>
<proteinExistence type="evidence at transcript level"/>
<accession>B6U8N8</accession>
<protein>
    <submittedName>
        <fullName evidence="1">Uncharacterized protein</fullName>
    </submittedName>
</protein>
<sequence length="42" mass="4440">MNGASACVGGEAPLVYKARLVRFALNPCGLDVFKSQTSQNLL</sequence>
<dbReference type="EMBL" id="EU973603">
    <property type="protein sequence ID" value="ACG45721.1"/>
    <property type="molecule type" value="mRNA"/>
</dbReference>
<dbReference type="AlphaFoldDB" id="B6U8N8"/>
<organism evidence="1">
    <name type="scientific">Zea mays</name>
    <name type="common">Maize</name>
    <dbReference type="NCBI Taxonomy" id="4577"/>
    <lineage>
        <taxon>Eukaryota</taxon>
        <taxon>Viridiplantae</taxon>
        <taxon>Streptophyta</taxon>
        <taxon>Embryophyta</taxon>
        <taxon>Tracheophyta</taxon>
        <taxon>Spermatophyta</taxon>
        <taxon>Magnoliopsida</taxon>
        <taxon>Liliopsida</taxon>
        <taxon>Poales</taxon>
        <taxon>Poaceae</taxon>
        <taxon>PACMAD clade</taxon>
        <taxon>Panicoideae</taxon>
        <taxon>Andropogonodae</taxon>
        <taxon>Andropogoneae</taxon>
        <taxon>Tripsacinae</taxon>
        <taxon>Zea</taxon>
    </lineage>
</organism>
<evidence type="ECO:0000313" key="1">
    <source>
        <dbReference type="EMBL" id="ACG45721.1"/>
    </source>
</evidence>
<name>B6U8N8_MAIZE</name>